<dbReference type="EMBL" id="JABMOJ010000271">
    <property type="protein sequence ID" value="NQV65150.1"/>
    <property type="molecule type" value="Genomic_DNA"/>
</dbReference>
<dbReference type="SUPFAM" id="SSF47203">
    <property type="entry name" value="Acyl-CoA dehydrogenase C-terminal domain-like"/>
    <property type="match status" value="1"/>
</dbReference>
<dbReference type="Pfam" id="PF02771">
    <property type="entry name" value="Acyl-CoA_dh_N"/>
    <property type="match status" value="1"/>
</dbReference>
<dbReference type="Pfam" id="PF00441">
    <property type="entry name" value="Acyl-CoA_dh_1"/>
    <property type="match status" value="1"/>
</dbReference>
<dbReference type="GO" id="GO:0050660">
    <property type="term" value="F:flavin adenine dinucleotide binding"/>
    <property type="evidence" value="ECO:0007669"/>
    <property type="project" value="InterPro"/>
</dbReference>
<dbReference type="SUPFAM" id="SSF56645">
    <property type="entry name" value="Acyl-CoA dehydrogenase NM domain-like"/>
    <property type="match status" value="1"/>
</dbReference>
<evidence type="ECO:0000256" key="1">
    <source>
        <dbReference type="ARBA" id="ARBA00001974"/>
    </source>
</evidence>
<dbReference type="InterPro" id="IPR006091">
    <property type="entry name" value="Acyl-CoA_Oxase/DH_mid-dom"/>
</dbReference>
<dbReference type="InterPro" id="IPR037069">
    <property type="entry name" value="AcylCoA_DH/ox_N_sf"/>
</dbReference>
<gene>
    <name evidence="10" type="ORF">HQ497_07285</name>
</gene>
<keyword evidence="5 6" id="KW-0560">Oxidoreductase</keyword>
<evidence type="ECO:0000256" key="6">
    <source>
        <dbReference type="RuleBase" id="RU362125"/>
    </source>
</evidence>
<reference evidence="10" key="1">
    <citation type="submission" date="2020-05" db="EMBL/GenBank/DDBJ databases">
        <title>Sulfur intermediates as new biogeochemical hubs in an aquatic model microbial ecosystem.</title>
        <authorList>
            <person name="Vigneron A."/>
        </authorList>
    </citation>
    <scope>NUCLEOTIDE SEQUENCE</scope>
    <source>
        <strain evidence="10">Bin.250</strain>
    </source>
</reference>
<evidence type="ECO:0000259" key="8">
    <source>
        <dbReference type="Pfam" id="PF02770"/>
    </source>
</evidence>
<dbReference type="InterPro" id="IPR052161">
    <property type="entry name" value="Mycobact_Acyl-CoA_DH"/>
</dbReference>
<evidence type="ECO:0000256" key="2">
    <source>
        <dbReference type="ARBA" id="ARBA00009347"/>
    </source>
</evidence>
<keyword evidence="3 6" id="KW-0285">Flavoprotein</keyword>
<comment type="cofactor">
    <cofactor evidence="1 6">
        <name>FAD</name>
        <dbReference type="ChEBI" id="CHEBI:57692"/>
    </cofactor>
</comment>
<dbReference type="InterPro" id="IPR036250">
    <property type="entry name" value="AcylCo_DH-like_C"/>
</dbReference>
<evidence type="ECO:0000256" key="3">
    <source>
        <dbReference type="ARBA" id="ARBA00022630"/>
    </source>
</evidence>
<dbReference type="InterPro" id="IPR013786">
    <property type="entry name" value="AcylCoA_DH/ox_N"/>
</dbReference>
<proteinExistence type="inferred from homology"/>
<comment type="similarity">
    <text evidence="2 6">Belongs to the acyl-CoA dehydrogenase family.</text>
</comment>
<evidence type="ECO:0000313" key="11">
    <source>
        <dbReference type="Proteomes" id="UP000754644"/>
    </source>
</evidence>
<keyword evidence="4 6" id="KW-0274">FAD</keyword>
<dbReference type="Gene3D" id="1.20.140.10">
    <property type="entry name" value="Butyryl-CoA Dehydrogenase, subunit A, domain 3"/>
    <property type="match status" value="1"/>
</dbReference>
<evidence type="ECO:0000256" key="4">
    <source>
        <dbReference type="ARBA" id="ARBA00022827"/>
    </source>
</evidence>
<dbReference type="PANTHER" id="PTHR43292">
    <property type="entry name" value="ACYL-COA DEHYDROGENASE"/>
    <property type="match status" value="1"/>
</dbReference>
<feature type="domain" description="Acyl-CoA oxidase/dehydrogenase middle" evidence="8">
    <location>
        <begin position="117"/>
        <end position="200"/>
    </location>
</feature>
<evidence type="ECO:0000259" key="9">
    <source>
        <dbReference type="Pfam" id="PF02771"/>
    </source>
</evidence>
<dbReference type="InterPro" id="IPR009075">
    <property type="entry name" value="AcylCo_DH/oxidase_C"/>
</dbReference>
<dbReference type="GO" id="GO:0016627">
    <property type="term" value="F:oxidoreductase activity, acting on the CH-CH group of donors"/>
    <property type="evidence" value="ECO:0007669"/>
    <property type="project" value="InterPro"/>
</dbReference>
<dbReference type="GO" id="GO:0005886">
    <property type="term" value="C:plasma membrane"/>
    <property type="evidence" value="ECO:0007669"/>
    <property type="project" value="TreeGrafter"/>
</dbReference>
<dbReference type="InterPro" id="IPR009100">
    <property type="entry name" value="AcylCoA_DH/oxidase_NM_dom_sf"/>
</dbReference>
<feature type="domain" description="Acyl-CoA dehydrogenase/oxidase C-terminal" evidence="7">
    <location>
        <begin position="225"/>
        <end position="380"/>
    </location>
</feature>
<protein>
    <submittedName>
        <fullName evidence="10">Acyl-CoA dehydrogenase family protein</fullName>
    </submittedName>
</protein>
<evidence type="ECO:0000256" key="5">
    <source>
        <dbReference type="ARBA" id="ARBA00023002"/>
    </source>
</evidence>
<dbReference type="Pfam" id="PF02770">
    <property type="entry name" value="Acyl-CoA_dh_M"/>
    <property type="match status" value="1"/>
</dbReference>
<feature type="domain" description="Acyl-CoA dehydrogenase/oxidase N-terminal" evidence="9">
    <location>
        <begin position="7"/>
        <end position="112"/>
    </location>
</feature>
<dbReference type="Proteomes" id="UP000754644">
    <property type="component" value="Unassembled WGS sequence"/>
</dbReference>
<evidence type="ECO:0000313" key="10">
    <source>
        <dbReference type="EMBL" id="NQV65150.1"/>
    </source>
</evidence>
<dbReference type="AlphaFoldDB" id="A0A972VVR5"/>
<sequence length="383" mass="41309">MDIEFSQEDLAFQVKVQDFIKQNLPKGMEMWTKRAEWFQAMRDQGGWDIAKWPVEFGGPGFTPTQRYIFDMEMARNSTPPQIPFGVGMLAPILMNHGTKAQQDRFLPSIRDGSVNWCQGYSEPGAGSDLANLQTRAELSADGTYYTVNGQKTWTTLAHIAHWMFCLTRTQSTGVKQEGITFLLIPMNDPGVEIKPIITLGGSHSVNDVFLTDVKVPVDNRIGEEGKGWTYAKGLLIHERTGLAGIQNSVLGLAKARKNALSVKVGAGTLMDVPAFRNKVGALEAELLALEFTELRSLASVASGGNPGPESSIMKLKGTEIQQRVSELNLEAAGIYAAAWGAAAGPGFARGATSAYLGARATTIFGGASEVQKDVIAKNVLGLG</sequence>
<evidence type="ECO:0000259" key="7">
    <source>
        <dbReference type="Pfam" id="PF00441"/>
    </source>
</evidence>
<name>A0A972VVR5_9GAMM</name>
<comment type="caution">
    <text evidence="10">The sequence shown here is derived from an EMBL/GenBank/DDBJ whole genome shotgun (WGS) entry which is preliminary data.</text>
</comment>
<dbReference type="Gene3D" id="2.40.110.10">
    <property type="entry name" value="Butyryl-CoA Dehydrogenase, subunit A, domain 2"/>
    <property type="match status" value="1"/>
</dbReference>
<organism evidence="10 11">
    <name type="scientific">SAR86 cluster bacterium</name>
    <dbReference type="NCBI Taxonomy" id="2030880"/>
    <lineage>
        <taxon>Bacteria</taxon>
        <taxon>Pseudomonadati</taxon>
        <taxon>Pseudomonadota</taxon>
        <taxon>Gammaproteobacteria</taxon>
        <taxon>SAR86 cluster</taxon>
    </lineage>
</organism>
<dbReference type="PANTHER" id="PTHR43292:SF3">
    <property type="entry name" value="ACYL-COA DEHYDROGENASE FADE29"/>
    <property type="match status" value="1"/>
</dbReference>
<dbReference type="InterPro" id="IPR046373">
    <property type="entry name" value="Acyl-CoA_Oxase/DH_mid-dom_sf"/>
</dbReference>
<dbReference type="Gene3D" id="1.10.540.10">
    <property type="entry name" value="Acyl-CoA dehydrogenase/oxidase, N-terminal domain"/>
    <property type="match status" value="1"/>
</dbReference>
<accession>A0A972VVR5</accession>